<dbReference type="EMBL" id="JALJOS010000035">
    <property type="protein sequence ID" value="KAK9821830.1"/>
    <property type="molecule type" value="Genomic_DNA"/>
</dbReference>
<evidence type="ECO:0000256" key="12">
    <source>
        <dbReference type="ARBA" id="ARBA00022989"/>
    </source>
</evidence>
<evidence type="ECO:0000256" key="3">
    <source>
        <dbReference type="ARBA" id="ARBA00008388"/>
    </source>
</evidence>
<keyword evidence="12 20" id="KW-1133">Transmembrane helix</keyword>
<evidence type="ECO:0000256" key="13">
    <source>
        <dbReference type="ARBA" id="ARBA00023002"/>
    </source>
</evidence>
<organism evidence="21 22">
    <name type="scientific">Apatococcus lobatus</name>
    <dbReference type="NCBI Taxonomy" id="904363"/>
    <lineage>
        <taxon>Eukaryota</taxon>
        <taxon>Viridiplantae</taxon>
        <taxon>Chlorophyta</taxon>
        <taxon>core chlorophytes</taxon>
        <taxon>Trebouxiophyceae</taxon>
        <taxon>Chlorellales</taxon>
        <taxon>Chlorellaceae</taxon>
        <taxon>Apatococcus</taxon>
    </lineage>
</organism>
<dbReference type="GO" id="GO:0106292">
    <property type="term" value="F:superoxide-generating NADPH oxidase activity"/>
    <property type="evidence" value="ECO:0007669"/>
    <property type="project" value="UniProtKB-ARBA"/>
</dbReference>
<dbReference type="AlphaFoldDB" id="A0AAW1QK82"/>
<evidence type="ECO:0000256" key="20">
    <source>
        <dbReference type="SAM" id="Phobius"/>
    </source>
</evidence>
<evidence type="ECO:0000256" key="17">
    <source>
        <dbReference type="ARBA" id="ARBA00025285"/>
    </source>
</evidence>
<keyword evidence="6 18" id="KW-0679">Respiratory chain</keyword>
<dbReference type="CDD" id="cd01053">
    <property type="entry name" value="AOX"/>
    <property type="match status" value="1"/>
</dbReference>
<evidence type="ECO:0000256" key="16">
    <source>
        <dbReference type="ARBA" id="ARBA00023136"/>
    </source>
</evidence>
<feature type="region of interest" description="Disordered" evidence="19">
    <location>
        <begin position="155"/>
        <end position="220"/>
    </location>
</feature>
<comment type="similarity">
    <text evidence="3 18">Belongs to the alternative oxidase family.</text>
</comment>
<dbReference type="GO" id="GO:0098803">
    <property type="term" value="C:respiratory chain complex"/>
    <property type="evidence" value="ECO:0007669"/>
    <property type="project" value="UniProtKB-UniRule"/>
</dbReference>
<gene>
    <name evidence="21" type="ORF">WJX74_002160</name>
</gene>
<evidence type="ECO:0000256" key="15">
    <source>
        <dbReference type="ARBA" id="ARBA00023128"/>
    </source>
</evidence>
<feature type="compositionally biased region" description="Basic and acidic residues" evidence="19">
    <location>
        <begin position="163"/>
        <end position="174"/>
    </location>
</feature>
<evidence type="ECO:0000256" key="5">
    <source>
        <dbReference type="ARBA" id="ARBA00022448"/>
    </source>
</evidence>
<reference evidence="21 22" key="1">
    <citation type="journal article" date="2024" name="Nat. Commun.">
        <title>Phylogenomics reveals the evolutionary origins of lichenization in chlorophyte algae.</title>
        <authorList>
            <person name="Puginier C."/>
            <person name="Libourel C."/>
            <person name="Otte J."/>
            <person name="Skaloud P."/>
            <person name="Haon M."/>
            <person name="Grisel S."/>
            <person name="Petersen M."/>
            <person name="Berrin J.G."/>
            <person name="Delaux P.M."/>
            <person name="Dal Grande F."/>
            <person name="Keller J."/>
        </authorList>
    </citation>
    <scope>NUCLEOTIDE SEQUENCE [LARGE SCALE GENOMIC DNA]</scope>
    <source>
        <strain evidence="21 22">SAG 2145</strain>
    </source>
</reference>
<comment type="caution">
    <text evidence="21">The sequence shown here is derived from an EMBL/GenBank/DDBJ whole genome shotgun (WGS) entry which is preliminary data.</text>
</comment>
<dbReference type="InterPro" id="IPR038659">
    <property type="entry name" value="AOX_sf"/>
</dbReference>
<comment type="function">
    <text evidence="17">Catalyzes cyanide-resistant oxygen consumption. May increase respiration when the cytochrome respiratory pathway is restricted, or in response to low temperatures.</text>
</comment>
<evidence type="ECO:0000256" key="8">
    <source>
        <dbReference type="ARBA" id="ARBA00022723"/>
    </source>
</evidence>
<keyword evidence="14 18" id="KW-0408">Iron</keyword>
<dbReference type="GO" id="GO:0010230">
    <property type="term" value="P:alternative respiration"/>
    <property type="evidence" value="ECO:0007669"/>
    <property type="project" value="TreeGrafter"/>
</dbReference>
<evidence type="ECO:0000256" key="11">
    <source>
        <dbReference type="ARBA" id="ARBA00022982"/>
    </source>
</evidence>
<evidence type="ECO:0000256" key="1">
    <source>
        <dbReference type="ARBA" id="ARBA00001192"/>
    </source>
</evidence>
<dbReference type="FunFam" id="1.20.1260.140:FF:000002">
    <property type="entry name" value="Alternative oxidase"/>
    <property type="match status" value="1"/>
</dbReference>
<keyword evidence="11 18" id="KW-0249">Electron transport</keyword>
<feature type="compositionally biased region" description="Polar residues" evidence="19">
    <location>
        <begin position="176"/>
        <end position="185"/>
    </location>
</feature>
<evidence type="ECO:0000256" key="18">
    <source>
        <dbReference type="RuleBase" id="RU003779"/>
    </source>
</evidence>
<accession>A0AAW1QK82</accession>
<comment type="catalytic activity">
    <reaction evidence="1 18">
        <text>2 a ubiquinol + O2 = 2 a ubiquinone + 2 H2O</text>
        <dbReference type="Rhea" id="RHEA:30255"/>
        <dbReference type="Rhea" id="RHEA-COMP:9565"/>
        <dbReference type="Rhea" id="RHEA-COMP:9566"/>
        <dbReference type="ChEBI" id="CHEBI:15377"/>
        <dbReference type="ChEBI" id="CHEBI:15379"/>
        <dbReference type="ChEBI" id="CHEBI:16389"/>
        <dbReference type="ChEBI" id="CHEBI:17976"/>
        <dbReference type="EC" id="1.10.3.11"/>
    </reaction>
</comment>
<proteinExistence type="inferred from homology"/>
<dbReference type="GO" id="GO:0046872">
    <property type="term" value="F:metal ion binding"/>
    <property type="evidence" value="ECO:0007669"/>
    <property type="project" value="UniProtKB-UniRule"/>
</dbReference>
<keyword evidence="22" id="KW-1185">Reference proteome</keyword>
<dbReference type="InterPro" id="IPR002680">
    <property type="entry name" value="AOX"/>
</dbReference>
<evidence type="ECO:0000313" key="22">
    <source>
        <dbReference type="Proteomes" id="UP001438707"/>
    </source>
</evidence>
<dbReference type="Pfam" id="PF01786">
    <property type="entry name" value="AOX"/>
    <property type="match status" value="1"/>
</dbReference>
<evidence type="ECO:0000256" key="9">
    <source>
        <dbReference type="ARBA" id="ARBA00022792"/>
    </source>
</evidence>
<evidence type="ECO:0000313" key="21">
    <source>
        <dbReference type="EMBL" id="KAK9821830.1"/>
    </source>
</evidence>
<evidence type="ECO:0000256" key="2">
    <source>
        <dbReference type="ARBA" id="ARBA00004273"/>
    </source>
</evidence>
<keyword evidence="8 18" id="KW-0479">Metal-binding</keyword>
<dbReference type="EC" id="1.10.3.11" evidence="18"/>
<evidence type="ECO:0000256" key="6">
    <source>
        <dbReference type="ARBA" id="ARBA00022660"/>
    </source>
</evidence>
<dbReference type="Proteomes" id="UP001438707">
    <property type="component" value="Unassembled WGS sequence"/>
</dbReference>
<keyword evidence="9" id="KW-0999">Mitochondrion inner membrane</keyword>
<evidence type="ECO:0000256" key="19">
    <source>
        <dbReference type="SAM" id="MobiDB-lite"/>
    </source>
</evidence>
<comment type="subcellular location">
    <subcellularLocation>
        <location evidence="2">Mitochondrion inner membrane</location>
    </subcellularLocation>
</comment>
<name>A0AAW1QK82_9CHLO</name>
<comment type="subunit">
    <text evidence="4">Homodimer; disulfide-linked.</text>
</comment>
<dbReference type="PANTHER" id="PTHR31803">
    <property type="entry name" value="ALTERNATIVE OXIDASE"/>
    <property type="match status" value="1"/>
</dbReference>
<dbReference type="GO" id="GO:0005743">
    <property type="term" value="C:mitochondrial inner membrane"/>
    <property type="evidence" value="ECO:0007669"/>
    <property type="project" value="UniProtKB-SubCell"/>
</dbReference>
<sequence>MPISLLLYRLDGDQTTPLAVALAVDSDLSKQQLARPLLNYTRSVANYKLVETASLVLDLAKPTRSQAMLRAAALAAGKSGTKPGYGLQLLRQTSTTWQLAPSAEGLNCAVSLHIHTGSGSDQKLPWISLPRSAGPSLGISYCNLHIVRGIGSPAAAQTIQEPPRQEPQKEDEPKQASGQEQSSLSEAEAQHKAERELGGDVVHAGHPDDTGRHGDTTNMSALMTQPSYDMEYLESVRPKHKPPEGALEHLALYGVRTMRWCFDTVTRYNEDKMTEKQWLRRILFLEAIAGVPGMVGGMMRHMRSLRSMKRDNGWIHTLLEEAENERMHLLTFLELKQPSVWMRLSVLLAQGVFFNFYLLAYIISPRLCHTAVGYLEEEAVRTYTHAIRDIDEGRNPEWADKEAPEIAVEYWQLGAGAKMRHLLLAVRADEASHNHVNHVFASMDFREGANPFAKNAHIMP</sequence>
<evidence type="ECO:0000256" key="14">
    <source>
        <dbReference type="ARBA" id="ARBA00023004"/>
    </source>
</evidence>
<evidence type="ECO:0000256" key="4">
    <source>
        <dbReference type="ARBA" id="ARBA00011748"/>
    </source>
</evidence>
<evidence type="ECO:0000256" key="7">
    <source>
        <dbReference type="ARBA" id="ARBA00022692"/>
    </source>
</evidence>
<dbReference type="GO" id="GO:0102721">
    <property type="term" value="F:ubiquinol:oxygen oxidoreductase activity"/>
    <property type="evidence" value="ECO:0007669"/>
    <property type="project" value="UniProtKB-EC"/>
</dbReference>
<dbReference type="Gene3D" id="1.20.1260.140">
    <property type="entry name" value="Alternative oxidase"/>
    <property type="match status" value="1"/>
</dbReference>
<feature type="transmembrane region" description="Helical" evidence="20">
    <location>
        <begin position="340"/>
        <end position="363"/>
    </location>
</feature>
<keyword evidence="10" id="KW-0809">Transit peptide</keyword>
<dbReference type="PANTHER" id="PTHR31803:SF3">
    <property type="entry name" value="ALTERNATIVE OXIDASE"/>
    <property type="match status" value="1"/>
</dbReference>
<keyword evidence="7 18" id="KW-0812">Transmembrane</keyword>
<dbReference type="GO" id="GO:0009916">
    <property type="term" value="F:alternative oxidase activity"/>
    <property type="evidence" value="ECO:0007669"/>
    <property type="project" value="UniProtKB-UniRule"/>
</dbReference>
<evidence type="ECO:0000256" key="10">
    <source>
        <dbReference type="ARBA" id="ARBA00022946"/>
    </source>
</evidence>
<comment type="cofactor">
    <cofactor evidence="18">
        <name>Fe cation</name>
        <dbReference type="ChEBI" id="CHEBI:24875"/>
    </cofactor>
    <text evidence="18">Binds 2 iron ions per subunit.</text>
</comment>
<keyword evidence="15" id="KW-0496">Mitochondrion</keyword>
<feature type="compositionally biased region" description="Basic and acidic residues" evidence="19">
    <location>
        <begin position="188"/>
        <end position="215"/>
    </location>
</feature>
<keyword evidence="16 18" id="KW-0472">Membrane</keyword>
<keyword evidence="5" id="KW-0813">Transport</keyword>
<keyword evidence="13 18" id="KW-0560">Oxidoreductase</keyword>
<protein>
    <recommendedName>
        <fullName evidence="18">Ubiquinol oxidase</fullName>
        <ecNumber evidence="18">1.10.3.11</ecNumber>
    </recommendedName>
</protein>